<dbReference type="Gene3D" id="3.40.50.150">
    <property type="entry name" value="Vaccinia Virus protein VP39"/>
    <property type="match status" value="1"/>
</dbReference>
<reference evidence="3" key="1">
    <citation type="journal article" date="2019" name="Int. J. Syst. Evol. Microbiol.">
        <title>The Global Catalogue of Microorganisms (GCM) 10K type strain sequencing project: providing services to taxonomists for standard genome sequencing and annotation.</title>
        <authorList>
            <consortium name="The Broad Institute Genomics Platform"/>
            <consortium name="The Broad Institute Genome Sequencing Center for Infectious Disease"/>
            <person name="Wu L."/>
            <person name="Ma J."/>
        </authorList>
    </citation>
    <scope>NUCLEOTIDE SEQUENCE [LARGE SCALE GENOMIC DNA]</scope>
    <source>
        <strain evidence="3">JCM 17111</strain>
    </source>
</reference>
<dbReference type="Proteomes" id="UP001500954">
    <property type="component" value="Unassembled WGS sequence"/>
</dbReference>
<evidence type="ECO:0000259" key="1">
    <source>
        <dbReference type="Pfam" id="PF13847"/>
    </source>
</evidence>
<gene>
    <name evidence="2" type="ORF">GCM10022395_19510</name>
</gene>
<organism evidence="2 3">
    <name type="scientific">Snuella lapsa</name>
    <dbReference type="NCBI Taxonomy" id="870481"/>
    <lineage>
        <taxon>Bacteria</taxon>
        <taxon>Pseudomonadati</taxon>
        <taxon>Bacteroidota</taxon>
        <taxon>Flavobacteriia</taxon>
        <taxon>Flavobacteriales</taxon>
        <taxon>Flavobacteriaceae</taxon>
        <taxon>Snuella</taxon>
    </lineage>
</organism>
<dbReference type="CDD" id="cd02440">
    <property type="entry name" value="AdoMet_MTases"/>
    <property type="match status" value="1"/>
</dbReference>
<comment type="caution">
    <text evidence="2">The sequence shown here is derived from an EMBL/GenBank/DDBJ whole genome shotgun (WGS) entry which is preliminary data.</text>
</comment>
<feature type="domain" description="Methyltransferase" evidence="1">
    <location>
        <begin position="87"/>
        <end position="206"/>
    </location>
</feature>
<accession>A0ABP6XQV4</accession>
<protein>
    <recommendedName>
        <fullName evidence="1">Methyltransferase domain-containing protein</fullName>
    </recommendedName>
</protein>
<evidence type="ECO:0000313" key="3">
    <source>
        <dbReference type="Proteomes" id="UP001500954"/>
    </source>
</evidence>
<dbReference type="InterPro" id="IPR025714">
    <property type="entry name" value="Methyltranfer_dom"/>
</dbReference>
<dbReference type="SUPFAM" id="SSF53335">
    <property type="entry name" value="S-adenosyl-L-methionine-dependent methyltransferases"/>
    <property type="match status" value="1"/>
</dbReference>
<sequence>MKRLVTIDDIIDTYIKLRLRGSSFILSKFSFNNLKRTKSAFNDTNIKSANWSIIPMVHKRWNTLITGNPKCSYEEFVVKNFLDSSTKIKMLSIGSGVCKHELKFASFKNFEEILCIDISEALLNQAKQTAKQNNLKNITFKAGNIYDHKFKENYFDIVFFHASLHHFKDIETLLGDKLKSALKKNGKLIINEYTGPNRLQFPKHQIKYINRALKLIPKKFRRRYGVNFHKNKVYGSGLIRVILADPSECVESETIIPAIHKYYNTKYEVFYGGNLLMPVLKDLSHHFINLTDEKEKTLDNLFKLEDAYLKRYKSDYVFGIYEKKSSVSLTY</sequence>
<name>A0ABP6XQV4_9FLAO</name>
<dbReference type="EMBL" id="BAABCY010000053">
    <property type="protein sequence ID" value="GAA3569952.1"/>
    <property type="molecule type" value="Genomic_DNA"/>
</dbReference>
<dbReference type="InterPro" id="IPR029063">
    <property type="entry name" value="SAM-dependent_MTases_sf"/>
</dbReference>
<dbReference type="Pfam" id="PF13847">
    <property type="entry name" value="Methyltransf_31"/>
    <property type="match status" value="1"/>
</dbReference>
<dbReference type="PANTHER" id="PTHR43861">
    <property type="entry name" value="TRANS-ACONITATE 2-METHYLTRANSFERASE-RELATED"/>
    <property type="match status" value="1"/>
</dbReference>
<dbReference type="RefSeq" id="WP_345005805.1">
    <property type="nucleotide sequence ID" value="NZ_BAABCY010000053.1"/>
</dbReference>
<proteinExistence type="predicted"/>
<evidence type="ECO:0000313" key="2">
    <source>
        <dbReference type="EMBL" id="GAA3569952.1"/>
    </source>
</evidence>
<keyword evidence="3" id="KW-1185">Reference proteome</keyword>